<evidence type="ECO:0000256" key="7">
    <source>
        <dbReference type="ARBA" id="ARBA00022729"/>
    </source>
</evidence>
<evidence type="ECO:0000256" key="10">
    <source>
        <dbReference type="ARBA" id="ARBA00023180"/>
    </source>
</evidence>
<organism evidence="12 13">
    <name type="scientific">Coilia grayii</name>
    <name type="common">Gray's grenadier anchovy</name>
    <dbReference type="NCBI Taxonomy" id="363190"/>
    <lineage>
        <taxon>Eukaryota</taxon>
        <taxon>Metazoa</taxon>
        <taxon>Chordata</taxon>
        <taxon>Craniata</taxon>
        <taxon>Vertebrata</taxon>
        <taxon>Euteleostomi</taxon>
        <taxon>Actinopterygii</taxon>
        <taxon>Neopterygii</taxon>
        <taxon>Teleostei</taxon>
        <taxon>Clupei</taxon>
        <taxon>Clupeiformes</taxon>
        <taxon>Clupeoidei</taxon>
        <taxon>Engraulidae</taxon>
        <taxon>Coilinae</taxon>
        <taxon>Coilia</taxon>
    </lineage>
</organism>
<evidence type="ECO:0000256" key="4">
    <source>
        <dbReference type="ARBA" id="ARBA00022475"/>
    </source>
</evidence>
<keyword evidence="4" id="KW-1003">Cell membrane</keyword>
<evidence type="ECO:0000313" key="12">
    <source>
        <dbReference type="EMBL" id="KAL2081124.1"/>
    </source>
</evidence>
<dbReference type="InterPro" id="IPR004031">
    <property type="entry name" value="PMP22/EMP/MP20/Claudin"/>
</dbReference>
<dbReference type="Pfam" id="PF13903">
    <property type="entry name" value="Claudin_2"/>
    <property type="match status" value="1"/>
</dbReference>
<feature type="transmembrane region" description="Helical" evidence="11">
    <location>
        <begin position="214"/>
        <end position="236"/>
    </location>
</feature>
<protein>
    <recommendedName>
        <fullName evidence="3">Transmembrane protein 182</fullName>
    </recommendedName>
</protein>
<evidence type="ECO:0000256" key="6">
    <source>
        <dbReference type="ARBA" id="ARBA00022692"/>
    </source>
</evidence>
<dbReference type="Proteomes" id="UP001591681">
    <property type="component" value="Unassembled WGS sequence"/>
</dbReference>
<accession>A0ABD1J1P9</accession>
<proteinExistence type="inferred from homology"/>
<keyword evidence="5" id="KW-0517">Myogenesis</keyword>
<evidence type="ECO:0000256" key="8">
    <source>
        <dbReference type="ARBA" id="ARBA00022989"/>
    </source>
</evidence>
<name>A0ABD1J1P9_9TELE</name>
<evidence type="ECO:0000256" key="3">
    <source>
        <dbReference type="ARBA" id="ARBA00014600"/>
    </source>
</evidence>
<sequence>MKLSVALFFAGLFGALATLFILLSFGTDYWLVAFETCPGPENTGGLVERGDMVVNQDTADPTVFYHEGFFWLCSFTGRLEASEGENLLKFWFTNQPHSKECKHAYLFPYPVSEATHNATTYDSAIIYRGFWSVFMLVGVASAVLAGFLIICAAPFTSHCLYKAGGGLYLIAALFLLAVIIMFVIWKEALDFLPLYVDYQSAKCALFEMKMDYGISFMFAPVGVFFCLLAGLLFLLIGRAVHVQYR</sequence>
<dbReference type="GO" id="GO:0005886">
    <property type="term" value="C:plasma membrane"/>
    <property type="evidence" value="ECO:0007669"/>
    <property type="project" value="UniProtKB-SubCell"/>
</dbReference>
<evidence type="ECO:0000256" key="5">
    <source>
        <dbReference type="ARBA" id="ARBA00022541"/>
    </source>
</evidence>
<gene>
    <name evidence="12" type="ORF">ACEWY4_022977</name>
</gene>
<keyword evidence="9 11" id="KW-0472">Membrane</keyword>
<keyword evidence="6 11" id="KW-0812">Transmembrane</keyword>
<evidence type="ECO:0000256" key="11">
    <source>
        <dbReference type="SAM" id="Phobius"/>
    </source>
</evidence>
<keyword evidence="13" id="KW-1185">Reference proteome</keyword>
<keyword evidence="8 11" id="KW-1133">Transmembrane helix</keyword>
<feature type="transmembrane region" description="Helical" evidence="11">
    <location>
        <begin position="130"/>
        <end position="155"/>
    </location>
</feature>
<evidence type="ECO:0000256" key="2">
    <source>
        <dbReference type="ARBA" id="ARBA00006418"/>
    </source>
</evidence>
<dbReference type="PANTHER" id="PTHR32012">
    <property type="entry name" value="TRANSMEMBRANE PROTEIN 182-RELATED"/>
    <property type="match status" value="1"/>
</dbReference>
<keyword evidence="10" id="KW-0325">Glycoprotein</keyword>
<dbReference type="EMBL" id="JBHFQA010000020">
    <property type="protein sequence ID" value="KAL2081124.1"/>
    <property type="molecule type" value="Genomic_DNA"/>
</dbReference>
<evidence type="ECO:0000313" key="13">
    <source>
        <dbReference type="Proteomes" id="UP001591681"/>
    </source>
</evidence>
<dbReference type="Gene3D" id="1.20.140.150">
    <property type="match status" value="1"/>
</dbReference>
<dbReference type="GO" id="GO:0007517">
    <property type="term" value="P:muscle organ development"/>
    <property type="evidence" value="ECO:0007669"/>
    <property type="project" value="UniProtKB-KW"/>
</dbReference>
<comment type="caution">
    <text evidence="12">The sequence shown here is derived from an EMBL/GenBank/DDBJ whole genome shotgun (WGS) entry which is preliminary data.</text>
</comment>
<comment type="similarity">
    <text evidence="2">Belongs to the TMEM182 family.</text>
</comment>
<dbReference type="InterPro" id="IPR026763">
    <property type="entry name" value="TMEM182"/>
</dbReference>
<dbReference type="PANTHER" id="PTHR32012:SF0">
    <property type="entry name" value="TRANSMEMBRANE PROTEIN 182"/>
    <property type="match status" value="1"/>
</dbReference>
<feature type="transmembrane region" description="Helical" evidence="11">
    <location>
        <begin position="167"/>
        <end position="185"/>
    </location>
</feature>
<keyword evidence="7" id="KW-0732">Signal</keyword>
<evidence type="ECO:0000256" key="1">
    <source>
        <dbReference type="ARBA" id="ARBA00004651"/>
    </source>
</evidence>
<comment type="subcellular location">
    <subcellularLocation>
        <location evidence="1">Cell membrane</location>
        <topology evidence="1">Multi-pass membrane protein</topology>
    </subcellularLocation>
</comment>
<reference evidence="12 13" key="1">
    <citation type="submission" date="2024-09" db="EMBL/GenBank/DDBJ databases">
        <title>A chromosome-level genome assembly of Gray's grenadier anchovy, Coilia grayii.</title>
        <authorList>
            <person name="Fu Z."/>
        </authorList>
    </citation>
    <scope>NUCLEOTIDE SEQUENCE [LARGE SCALE GENOMIC DNA]</scope>
    <source>
        <strain evidence="12">G4</strain>
        <tissue evidence="12">Muscle</tissue>
    </source>
</reference>
<dbReference type="AlphaFoldDB" id="A0ABD1J1P9"/>
<evidence type="ECO:0000256" key="9">
    <source>
        <dbReference type="ARBA" id="ARBA00023136"/>
    </source>
</evidence>